<evidence type="ECO:0000256" key="3">
    <source>
        <dbReference type="ARBA" id="ARBA00022475"/>
    </source>
</evidence>
<comment type="similarity">
    <text evidence="8">Belongs to the binding-protein-dependent transport system permease family.</text>
</comment>
<feature type="transmembrane region" description="Helical" evidence="8">
    <location>
        <begin position="240"/>
        <end position="262"/>
    </location>
</feature>
<feature type="transmembrane region" description="Helical" evidence="8">
    <location>
        <begin position="142"/>
        <end position="166"/>
    </location>
</feature>
<dbReference type="InterPro" id="IPR000515">
    <property type="entry name" value="MetI-like"/>
</dbReference>
<feature type="transmembrane region" description="Helical" evidence="8">
    <location>
        <begin position="20"/>
        <end position="47"/>
    </location>
</feature>
<organism evidence="10 11">
    <name type="scientific">Dongia sedimenti</name>
    <dbReference type="NCBI Taxonomy" id="3064282"/>
    <lineage>
        <taxon>Bacteria</taxon>
        <taxon>Pseudomonadati</taxon>
        <taxon>Pseudomonadota</taxon>
        <taxon>Alphaproteobacteria</taxon>
        <taxon>Rhodospirillales</taxon>
        <taxon>Dongiaceae</taxon>
        <taxon>Dongia</taxon>
    </lineage>
</organism>
<keyword evidence="6 8" id="KW-1133">Transmembrane helix</keyword>
<comment type="caution">
    <text evidence="10">The sequence shown here is derived from an EMBL/GenBank/DDBJ whole genome shotgun (WGS) entry which is preliminary data.</text>
</comment>
<keyword evidence="11" id="KW-1185">Reference proteome</keyword>
<keyword evidence="4" id="KW-0997">Cell inner membrane</keyword>
<evidence type="ECO:0000256" key="2">
    <source>
        <dbReference type="ARBA" id="ARBA00022448"/>
    </source>
</evidence>
<dbReference type="Gene3D" id="1.10.3720.10">
    <property type="entry name" value="MetI-like"/>
    <property type="match status" value="1"/>
</dbReference>
<evidence type="ECO:0000256" key="6">
    <source>
        <dbReference type="ARBA" id="ARBA00022989"/>
    </source>
</evidence>
<dbReference type="PROSITE" id="PS50928">
    <property type="entry name" value="ABC_TM1"/>
    <property type="match status" value="1"/>
</dbReference>
<evidence type="ECO:0000256" key="8">
    <source>
        <dbReference type="RuleBase" id="RU363032"/>
    </source>
</evidence>
<proteinExistence type="inferred from homology"/>
<keyword evidence="2 8" id="KW-0813">Transport</keyword>
<accession>A0ABU0YTC8</accession>
<dbReference type="SUPFAM" id="SSF161098">
    <property type="entry name" value="MetI-like"/>
    <property type="match status" value="1"/>
</dbReference>
<evidence type="ECO:0000256" key="1">
    <source>
        <dbReference type="ARBA" id="ARBA00004429"/>
    </source>
</evidence>
<dbReference type="EMBL" id="JAUYVI010000007">
    <property type="protein sequence ID" value="MDQ7250395.1"/>
    <property type="molecule type" value="Genomic_DNA"/>
</dbReference>
<name>A0ABU0YTC8_9PROT</name>
<feature type="transmembrane region" description="Helical" evidence="8">
    <location>
        <begin position="187"/>
        <end position="208"/>
    </location>
</feature>
<comment type="subcellular location">
    <subcellularLocation>
        <location evidence="1">Cell inner membrane</location>
        <topology evidence="1">Multi-pass membrane protein</topology>
    </subcellularLocation>
    <subcellularLocation>
        <location evidence="8">Cell membrane</location>
        <topology evidence="8">Multi-pass membrane protein</topology>
    </subcellularLocation>
</comment>
<evidence type="ECO:0000256" key="7">
    <source>
        <dbReference type="ARBA" id="ARBA00023136"/>
    </source>
</evidence>
<dbReference type="PANTHER" id="PTHR43357:SF4">
    <property type="entry name" value="INNER MEMBRANE ABC TRANSPORTER PERMEASE PROTEIN YDCV"/>
    <property type="match status" value="1"/>
</dbReference>
<feature type="transmembrane region" description="Helical" evidence="8">
    <location>
        <begin position="106"/>
        <end position="130"/>
    </location>
</feature>
<evidence type="ECO:0000256" key="4">
    <source>
        <dbReference type="ARBA" id="ARBA00022519"/>
    </source>
</evidence>
<dbReference type="PANTHER" id="PTHR43357">
    <property type="entry name" value="INNER MEMBRANE ABC TRANSPORTER PERMEASE PROTEIN YDCV"/>
    <property type="match status" value="1"/>
</dbReference>
<protein>
    <submittedName>
        <fullName evidence="10">ABC transporter permease</fullName>
    </submittedName>
</protein>
<feature type="transmembrane region" description="Helical" evidence="8">
    <location>
        <begin position="67"/>
        <end position="94"/>
    </location>
</feature>
<evidence type="ECO:0000313" key="10">
    <source>
        <dbReference type="EMBL" id="MDQ7250395.1"/>
    </source>
</evidence>
<evidence type="ECO:0000256" key="5">
    <source>
        <dbReference type="ARBA" id="ARBA00022692"/>
    </source>
</evidence>
<gene>
    <name evidence="10" type="ORF">Q8A70_22080</name>
</gene>
<keyword evidence="3" id="KW-1003">Cell membrane</keyword>
<dbReference type="Pfam" id="PF00528">
    <property type="entry name" value="BPD_transp_1"/>
    <property type="match status" value="1"/>
</dbReference>
<sequence>MISGARYGGELFWSRLRAVICILAVLYLVAPLIIVLIISFSSAPFLTFPPPGFSMQWYQNLFGDPTWFGSLLTSVKILVPTAIIATAIGTAASYGLARSNFIGKPLVTGFLMAPMVVPVIIVAIGVFGVFRKVGLFGNLSGLIIAHTVLTVPYVVATVSAALTVVDQRLEQAAMTLGATPLVTFRRITLPLILPAILSGLLFAMVISFDELVVSLFISTPTVRPVTVQMWSNIRGAVDPTIAAVATIIFLFSLLALVADIIARKRTRLES</sequence>
<dbReference type="Proteomes" id="UP001230156">
    <property type="component" value="Unassembled WGS sequence"/>
</dbReference>
<dbReference type="RefSeq" id="WP_379959623.1">
    <property type="nucleotide sequence ID" value="NZ_JAUYVI010000007.1"/>
</dbReference>
<keyword evidence="5 8" id="KW-0812">Transmembrane</keyword>
<evidence type="ECO:0000259" key="9">
    <source>
        <dbReference type="PROSITE" id="PS50928"/>
    </source>
</evidence>
<keyword evidence="7 8" id="KW-0472">Membrane</keyword>
<reference evidence="11" key="1">
    <citation type="submission" date="2023-08" db="EMBL/GenBank/DDBJ databases">
        <title>Rhodospirillaceae gen. nov., a novel taxon isolated from the Yangtze River Yuezi River estuary sludge.</title>
        <authorList>
            <person name="Ruan L."/>
        </authorList>
    </citation>
    <scope>NUCLEOTIDE SEQUENCE [LARGE SCALE GENOMIC DNA]</scope>
    <source>
        <strain evidence="11">R-7</strain>
    </source>
</reference>
<dbReference type="CDD" id="cd06261">
    <property type="entry name" value="TM_PBP2"/>
    <property type="match status" value="1"/>
</dbReference>
<evidence type="ECO:0000313" key="11">
    <source>
        <dbReference type="Proteomes" id="UP001230156"/>
    </source>
</evidence>
<dbReference type="InterPro" id="IPR035906">
    <property type="entry name" value="MetI-like_sf"/>
</dbReference>
<feature type="domain" description="ABC transmembrane type-1" evidence="9">
    <location>
        <begin position="71"/>
        <end position="262"/>
    </location>
</feature>